<keyword evidence="2" id="KW-1185">Reference proteome</keyword>
<dbReference type="EMBL" id="JACHMO010000001">
    <property type="protein sequence ID" value="MBB5805160.1"/>
    <property type="molecule type" value="Genomic_DNA"/>
</dbReference>
<reference evidence="1 2" key="1">
    <citation type="submission" date="2020-08" db="EMBL/GenBank/DDBJ databases">
        <title>Sequencing the genomes of 1000 actinobacteria strains.</title>
        <authorList>
            <person name="Klenk H.-P."/>
        </authorList>
    </citation>
    <scope>NUCLEOTIDE SEQUENCE [LARGE SCALE GENOMIC DNA]</scope>
    <source>
        <strain evidence="1 2">DSM 45486</strain>
    </source>
</reference>
<name>A0A7W9HN17_9PSEU</name>
<dbReference type="RefSeq" id="WP_184923488.1">
    <property type="nucleotide sequence ID" value="NZ_JACHMO010000001.1"/>
</dbReference>
<dbReference type="Proteomes" id="UP000552097">
    <property type="component" value="Unassembled WGS sequence"/>
</dbReference>
<dbReference type="AlphaFoldDB" id="A0A7W9HN17"/>
<organism evidence="1 2">
    <name type="scientific">Saccharothrix ecbatanensis</name>
    <dbReference type="NCBI Taxonomy" id="1105145"/>
    <lineage>
        <taxon>Bacteria</taxon>
        <taxon>Bacillati</taxon>
        <taxon>Actinomycetota</taxon>
        <taxon>Actinomycetes</taxon>
        <taxon>Pseudonocardiales</taxon>
        <taxon>Pseudonocardiaceae</taxon>
        <taxon>Saccharothrix</taxon>
    </lineage>
</organism>
<comment type="caution">
    <text evidence="1">The sequence shown here is derived from an EMBL/GenBank/DDBJ whole genome shotgun (WGS) entry which is preliminary data.</text>
</comment>
<evidence type="ECO:0000313" key="2">
    <source>
        <dbReference type="Proteomes" id="UP000552097"/>
    </source>
</evidence>
<protein>
    <submittedName>
        <fullName evidence="1">Uncharacterized protein</fullName>
    </submittedName>
</protein>
<proteinExistence type="predicted"/>
<gene>
    <name evidence="1" type="ORF">F4560_004928</name>
</gene>
<evidence type="ECO:0000313" key="1">
    <source>
        <dbReference type="EMBL" id="MBB5805160.1"/>
    </source>
</evidence>
<accession>A0A7W9HN17</accession>
<sequence>MISDALSRAFSLLDQDMLGYLDAVEQLTDEHQTDEDTILTVARTEVPRLIAALRGTLGNHQADILGLCLGCAPTWIDGRFTRTPWPCPVIDAAHTYLKDPDSIYPDLGQRSR</sequence>